<dbReference type="SUPFAM" id="SSF54364">
    <property type="entry name" value="Translation initiation factor IF3, N-terminal domain"/>
    <property type="match status" value="1"/>
</dbReference>
<dbReference type="InterPro" id="IPR019814">
    <property type="entry name" value="Translation_initiation_fac_3_N"/>
</dbReference>
<dbReference type="PANTHER" id="PTHR10938">
    <property type="entry name" value="TRANSLATION INITIATION FACTOR IF-3"/>
    <property type="match status" value="1"/>
</dbReference>
<dbReference type="EMBL" id="CP024850">
    <property type="protein sequence ID" value="QSF25316.1"/>
    <property type="molecule type" value="Genomic_DNA"/>
</dbReference>
<reference evidence="7" key="1">
    <citation type="submission" date="2017-11" db="EMBL/GenBank/DDBJ databases">
        <authorList>
            <person name="Jian Z."/>
        </authorList>
    </citation>
    <scope>NUCLEOTIDE SEQUENCE</scope>
    <source>
        <strain evidence="7">YC</strain>
    </source>
</reference>
<dbReference type="Pfam" id="PF00707">
    <property type="entry name" value="IF3_C"/>
    <property type="match status" value="1"/>
</dbReference>
<protein>
    <recommendedName>
        <fullName evidence="4">Translation initiation factor IF-3</fullName>
    </recommendedName>
</protein>
<proteinExistence type="inferred from homology"/>
<dbReference type="GO" id="GO:0032790">
    <property type="term" value="P:ribosome disassembly"/>
    <property type="evidence" value="ECO:0007669"/>
    <property type="project" value="TreeGrafter"/>
</dbReference>
<dbReference type="PANTHER" id="PTHR10938:SF0">
    <property type="entry name" value="TRANSLATION INITIATION FACTOR IF-3, MITOCHONDRIAL"/>
    <property type="match status" value="1"/>
</dbReference>
<keyword evidence="8" id="KW-1185">Reference proteome</keyword>
<dbReference type="Gene3D" id="3.30.110.10">
    <property type="entry name" value="Translation initiation factor 3 (IF-3), C-terminal domain"/>
    <property type="match status" value="1"/>
</dbReference>
<evidence type="ECO:0000313" key="7">
    <source>
        <dbReference type="EMBL" id="QSF25316.1"/>
    </source>
</evidence>
<dbReference type="InterPro" id="IPR036788">
    <property type="entry name" value="T_IF-3_C_sf"/>
</dbReference>
<name>A0A974WL45_9PROT</name>
<evidence type="ECO:0000256" key="1">
    <source>
        <dbReference type="ARBA" id="ARBA00005439"/>
    </source>
</evidence>
<keyword evidence="3" id="KW-0648">Protein biosynthesis</keyword>
<dbReference type="NCBIfam" id="TIGR00168">
    <property type="entry name" value="infC"/>
    <property type="match status" value="1"/>
</dbReference>
<dbReference type="GO" id="GO:0003743">
    <property type="term" value="F:translation initiation factor activity"/>
    <property type="evidence" value="ECO:0007669"/>
    <property type="project" value="UniProtKB-UniRule"/>
</dbReference>
<keyword evidence="2 7" id="KW-0396">Initiation factor</keyword>
<dbReference type="InterPro" id="IPR001288">
    <property type="entry name" value="Translation_initiation_fac_3"/>
</dbReference>
<evidence type="ECO:0000313" key="8">
    <source>
        <dbReference type="Proteomes" id="UP000663075"/>
    </source>
</evidence>
<dbReference type="Proteomes" id="UP000663075">
    <property type="component" value="Chromosome"/>
</dbReference>
<dbReference type="Gene3D" id="3.10.20.80">
    <property type="entry name" value="Translation initiation factor 3 (IF-3), N-terminal domain"/>
    <property type="match status" value="1"/>
</dbReference>
<dbReference type="GO" id="GO:0005737">
    <property type="term" value="C:cytoplasm"/>
    <property type="evidence" value="ECO:0007669"/>
    <property type="project" value="UniProtKB-ARBA"/>
</dbReference>
<evidence type="ECO:0000256" key="3">
    <source>
        <dbReference type="ARBA" id="ARBA00022917"/>
    </source>
</evidence>
<dbReference type="AlphaFoldDB" id="A0A974WL45"/>
<evidence type="ECO:0000259" key="5">
    <source>
        <dbReference type="Pfam" id="PF00707"/>
    </source>
</evidence>
<dbReference type="SUPFAM" id="SSF55200">
    <property type="entry name" value="Translation initiation factor IF3, C-terminal domain"/>
    <property type="match status" value="1"/>
</dbReference>
<organism evidence="7 8">
    <name type="scientific">Candidatus Nasuia deltocephalincola</name>
    <dbReference type="NCBI Taxonomy" id="1160784"/>
    <lineage>
        <taxon>Bacteria</taxon>
        <taxon>Pseudomonadati</taxon>
        <taxon>Pseudomonadota</taxon>
        <taxon>Betaproteobacteria</taxon>
        <taxon>Candidatus Nasuia</taxon>
    </lineage>
</organism>
<feature type="domain" description="Translation initiation factor 3 N-terminal" evidence="6">
    <location>
        <begin position="7"/>
        <end position="75"/>
    </location>
</feature>
<gene>
    <name evidence="7" type="primary">infC</name>
    <name evidence="7" type="ORF">CU086_00570</name>
</gene>
<comment type="similarity">
    <text evidence="1">Belongs to the IF-3 family.</text>
</comment>
<dbReference type="GO" id="GO:0043022">
    <property type="term" value="F:ribosome binding"/>
    <property type="evidence" value="ECO:0007669"/>
    <property type="project" value="TreeGrafter"/>
</dbReference>
<evidence type="ECO:0000256" key="2">
    <source>
        <dbReference type="ARBA" id="ARBA00022540"/>
    </source>
</evidence>
<accession>A0A974WL45</accession>
<dbReference type="InterPro" id="IPR019815">
    <property type="entry name" value="Translation_initiation_fac_3_C"/>
</dbReference>
<dbReference type="InterPro" id="IPR036787">
    <property type="entry name" value="T_IF-3_N_sf"/>
</dbReference>
<sequence length="174" mass="20845">MKKTYKINNFVTFKIIKLIDSNSNYLGIFKLNDCLSRLKKINLDLIEISKINGISICKFDNYNKFLYLEYKKHRKLKNNKNKEKIKEVKFRLFTFYNDCDNKFKYIKNFLLKGLKVKITLNIKGREFLKIDIIKENVNNLINKISSLGFLTNKPNYFLKSIFLYFIPKNVKIKT</sequence>
<evidence type="ECO:0000256" key="4">
    <source>
        <dbReference type="NCBIfam" id="TIGR00168"/>
    </source>
</evidence>
<dbReference type="Pfam" id="PF05198">
    <property type="entry name" value="IF3_N"/>
    <property type="match status" value="1"/>
</dbReference>
<feature type="domain" description="Translation initiation factor 3 C-terminal" evidence="5">
    <location>
        <begin position="84"/>
        <end position="168"/>
    </location>
</feature>
<evidence type="ECO:0000259" key="6">
    <source>
        <dbReference type="Pfam" id="PF05198"/>
    </source>
</evidence>